<comment type="caution">
    <text evidence="2">The sequence shown here is derived from an EMBL/GenBank/DDBJ whole genome shotgun (WGS) entry which is preliminary data.</text>
</comment>
<dbReference type="FunFam" id="3.30.710.10:FF:000159">
    <property type="entry name" value="Speckle-type POZ protein B"/>
    <property type="match status" value="1"/>
</dbReference>
<dbReference type="AlphaFoldDB" id="A0A8J2MQ79"/>
<accession>A0A8J2MQ79</accession>
<dbReference type="InterPro" id="IPR011333">
    <property type="entry name" value="SKP1/BTB/POZ_sf"/>
</dbReference>
<dbReference type="InterPro" id="IPR000210">
    <property type="entry name" value="BTB/POZ_dom"/>
</dbReference>
<dbReference type="Pfam" id="PF00651">
    <property type="entry name" value="BTB"/>
    <property type="match status" value="2"/>
</dbReference>
<feature type="domain" description="BTB" evidence="1">
    <location>
        <begin position="133"/>
        <end position="200"/>
    </location>
</feature>
<dbReference type="SUPFAM" id="SSF54695">
    <property type="entry name" value="POZ domain"/>
    <property type="match status" value="2"/>
</dbReference>
<evidence type="ECO:0000313" key="2">
    <source>
        <dbReference type="EMBL" id="CAG5101212.1"/>
    </source>
</evidence>
<dbReference type="EMBL" id="CAJNRD030001122">
    <property type="protein sequence ID" value="CAG5101212.1"/>
    <property type="molecule type" value="Genomic_DNA"/>
</dbReference>
<dbReference type="OrthoDB" id="10249567at2759"/>
<dbReference type="PROSITE" id="PS50097">
    <property type="entry name" value="BTB"/>
    <property type="match status" value="2"/>
</dbReference>
<dbReference type="SMART" id="SM00225">
    <property type="entry name" value="BTB"/>
    <property type="match status" value="2"/>
</dbReference>
<dbReference type="PANTHER" id="PTHR24413">
    <property type="entry name" value="SPECKLE-TYPE POZ PROTEIN"/>
    <property type="match status" value="1"/>
</dbReference>
<dbReference type="Gene3D" id="1.25.40.420">
    <property type="match status" value="1"/>
</dbReference>
<gene>
    <name evidence="2" type="ORF">HICCMSTLAB_LOCUS10285</name>
</gene>
<sequence length="305" mass="35023">MFTHNFEEKKTGEASIKDITAGTFNKLLEYIYTGEVSDLNSFAEDLLKAADKYEILLLKEMCEISLCKTLNHDNAVRRMDLADMHDAPYLIDYIIKCIMRDPLKIIPAKGSYHYSNYQLVEDFKELYKTRAFSDMVINVGEEKLQAHRIILMTRSPVLASMFNQEMSEKKVNEVVITDISSDTFEKLLEYIYTDEVSDLEEDAAELLKAADKYQLASLKKRCKESLCKSLNPENALKMLDLADRFSAPYLMEYVTKCITADEAKIVESEEFKEYEKSNPSLGLRLFKELAVARTCCEAGIRYSTL</sequence>
<keyword evidence="3" id="KW-1185">Reference proteome</keyword>
<protein>
    <submittedName>
        <fullName evidence="2">Similar to spop: Speckle-type POZ protein (Xenopus tropicalis)</fullName>
    </submittedName>
</protein>
<feature type="domain" description="BTB" evidence="1">
    <location>
        <begin position="1"/>
        <end position="40"/>
    </location>
</feature>
<reference evidence="2" key="1">
    <citation type="submission" date="2021-04" db="EMBL/GenBank/DDBJ databases">
        <authorList>
            <person name="Chebbi M.A.C M."/>
        </authorList>
    </citation>
    <scope>NUCLEOTIDE SEQUENCE</scope>
</reference>
<organism evidence="2 3">
    <name type="scientific">Cotesia congregata</name>
    <name type="common">Parasitoid wasp</name>
    <name type="synonym">Apanteles congregatus</name>
    <dbReference type="NCBI Taxonomy" id="51543"/>
    <lineage>
        <taxon>Eukaryota</taxon>
        <taxon>Metazoa</taxon>
        <taxon>Ecdysozoa</taxon>
        <taxon>Arthropoda</taxon>
        <taxon>Hexapoda</taxon>
        <taxon>Insecta</taxon>
        <taxon>Pterygota</taxon>
        <taxon>Neoptera</taxon>
        <taxon>Endopterygota</taxon>
        <taxon>Hymenoptera</taxon>
        <taxon>Apocrita</taxon>
        <taxon>Ichneumonoidea</taxon>
        <taxon>Braconidae</taxon>
        <taxon>Microgastrinae</taxon>
        <taxon>Cotesia</taxon>
    </lineage>
</organism>
<evidence type="ECO:0000313" key="3">
    <source>
        <dbReference type="Proteomes" id="UP000786811"/>
    </source>
</evidence>
<dbReference type="CDD" id="cd14733">
    <property type="entry name" value="BACK"/>
    <property type="match status" value="1"/>
</dbReference>
<dbReference type="Proteomes" id="UP000786811">
    <property type="component" value="Unassembled WGS sequence"/>
</dbReference>
<name>A0A8J2MQ79_COTCN</name>
<dbReference type="Gene3D" id="3.30.710.10">
    <property type="entry name" value="Potassium Channel Kv1.1, Chain A"/>
    <property type="match status" value="2"/>
</dbReference>
<evidence type="ECO:0000259" key="1">
    <source>
        <dbReference type="PROSITE" id="PS50097"/>
    </source>
</evidence>
<proteinExistence type="predicted"/>